<sequence length="85" mass="9703">MTNLQNSKAAKRCSPSNHQEAVNDGFSNPVIAEADAYELRLLIKPDQDLGQKFEAFDRDEQEMLTINGWLFLIYDDPEGRKMEAI</sequence>
<dbReference type="EMBL" id="CP021331">
    <property type="protein sequence ID" value="AVX05955.1"/>
    <property type="molecule type" value="Genomic_DNA"/>
</dbReference>
<organism evidence="2 3">
    <name type="scientific">Maritalea myrionectae</name>
    <dbReference type="NCBI Taxonomy" id="454601"/>
    <lineage>
        <taxon>Bacteria</taxon>
        <taxon>Pseudomonadati</taxon>
        <taxon>Pseudomonadota</taxon>
        <taxon>Alphaproteobacteria</taxon>
        <taxon>Hyphomicrobiales</taxon>
        <taxon>Devosiaceae</taxon>
        <taxon>Maritalea</taxon>
    </lineage>
</organism>
<evidence type="ECO:0000313" key="2">
    <source>
        <dbReference type="EMBL" id="AVX05955.1"/>
    </source>
</evidence>
<feature type="region of interest" description="Disordered" evidence="1">
    <location>
        <begin position="1"/>
        <end position="25"/>
    </location>
</feature>
<keyword evidence="2" id="KW-0614">Plasmid</keyword>
<evidence type="ECO:0000313" key="3">
    <source>
        <dbReference type="Proteomes" id="UP000258927"/>
    </source>
</evidence>
<reference evidence="2 3" key="1">
    <citation type="submission" date="2017-05" db="EMBL/GenBank/DDBJ databases">
        <title>Genome Analysis of Maritalea myrionectae HL2708#5.</title>
        <authorList>
            <consortium name="Cotde Inc.-PKNU"/>
            <person name="Jang D."/>
            <person name="Oh H.-M."/>
        </authorList>
    </citation>
    <scope>NUCLEOTIDE SEQUENCE [LARGE SCALE GENOMIC DNA]</scope>
    <source>
        <strain evidence="2 3">HL2708#5</strain>
        <plasmid evidence="3">phl2708x3</plasmid>
    </source>
</reference>
<dbReference type="KEGG" id="mmyr:MXMO3_03452"/>
<dbReference type="RefSeq" id="WP_027836120.1">
    <property type="nucleotide sequence ID" value="NZ_CP021331.1"/>
</dbReference>
<accession>A0A2R4MIW8</accession>
<protein>
    <submittedName>
        <fullName evidence="2">Uncharacterized protein</fullName>
    </submittedName>
</protein>
<feature type="compositionally biased region" description="Polar residues" evidence="1">
    <location>
        <begin position="1"/>
        <end position="20"/>
    </location>
</feature>
<proteinExistence type="predicted"/>
<dbReference type="Proteomes" id="UP000258927">
    <property type="component" value="Plasmid pHL2708X3"/>
</dbReference>
<dbReference type="AlphaFoldDB" id="A0A2R4MIW8"/>
<name>A0A2R4MIW8_9HYPH</name>
<keyword evidence="3" id="KW-1185">Reference proteome</keyword>
<geneLocation type="plasmid" evidence="3">
    <name>phl2708x3</name>
</geneLocation>
<gene>
    <name evidence="2" type="ORF">MXMO3_03452</name>
</gene>
<evidence type="ECO:0000256" key="1">
    <source>
        <dbReference type="SAM" id="MobiDB-lite"/>
    </source>
</evidence>